<keyword evidence="1" id="KW-0812">Transmembrane</keyword>
<dbReference type="EMBL" id="SHNP01000003">
    <property type="protein sequence ID" value="MCX2974115.1"/>
    <property type="molecule type" value="Genomic_DNA"/>
</dbReference>
<gene>
    <name evidence="2" type="ORF">EYC87_11035</name>
</gene>
<keyword evidence="3" id="KW-1185">Reference proteome</keyword>
<evidence type="ECO:0000256" key="1">
    <source>
        <dbReference type="SAM" id="Phobius"/>
    </source>
</evidence>
<proteinExistence type="predicted"/>
<reference evidence="2" key="1">
    <citation type="submission" date="2019-02" db="EMBL/GenBank/DDBJ databases">
        <authorList>
            <person name="Li S.-H."/>
        </authorList>
    </citation>
    <scope>NUCLEOTIDE SEQUENCE</scope>
    <source>
        <strain evidence="2">IMCC8485</strain>
    </source>
</reference>
<keyword evidence="1" id="KW-0472">Membrane</keyword>
<protein>
    <submittedName>
        <fullName evidence="2">Uncharacterized protein</fullName>
    </submittedName>
</protein>
<evidence type="ECO:0000313" key="2">
    <source>
        <dbReference type="EMBL" id="MCX2974115.1"/>
    </source>
</evidence>
<keyword evidence="1" id="KW-1133">Transmembrane helix</keyword>
<feature type="transmembrane region" description="Helical" evidence="1">
    <location>
        <begin position="28"/>
        <end position="46"/>
    </location>
</feature>
<organism evidence="2 3">
    <name type="scientific">Candidatus Seongchinamella marina</name>
    <dbReference type="NCBI Taxonomy" id="2518990"/>
    <lineage>
        <taxon>Bacteria</taxon>
        <taxon>Pseudomonadati</taxon>
        <taxon>Pseudomonadota</taxon>
        <taxon>Gammaproteobacteria</taxon>
        <taxon>Cellvibrionales</taxon>
        <taxon>Halieaceae</taxon>
        <taxon>Seongchinamella</taxon>
    </lineage>
</organism>
<dbReference type="Proteomes" id="UP001143307">
    <property type="component" value="Unassembled WGS sequence"/>
</dbReference>
<dbReference type="RefSeq" id="WP_279252919.1">
    <property type="nucleotide sequence ID" value="NZ_SHNP01000003.1"/>
</dbReference>
<comment type="caution">
    <text evidence="2">The sequence shown here is derived from an EMBL/GenBank/DDBJ whole genome shotgun (WGS) entry which is preliminary data.</text>
</comment>
<accession>A0ABT3SW10</accession>
<evidence type="ECO:0000313" key="3">
    <source>
        <dbReference type="Proteomes" id="UP001143307"/>
    </source>
</evidence>
<name>A0ABT3SW10_9GAMM</name>
<sequence>MKFIQLAFIKLMQLHVDTRGDNENLGRLLLLALVLIPLIILISIFGQEIYTAAEGKWNEVMGVELG</sequence>